<dbReference type="Gene3D" id="1.10.45.10">
    <property type="entry name" value="Vanillyl-alcohol Oxidase, Chain A, domain 4"/>
    <property type="match status" value="1"/>
</dbReference>
<evidence type="ECO:0000256" key="1">
    <source>
        <dbReference type="ARBA" id="ARBA00022630"/>
    </source>
</evidence>
<evidence type="ECO:0000313" key="5">
    <source>
        <dbReference type="Proteomes" id="UP000678228"/>
    </source>
</evidence>
<dbReference type="InterPro" id="IPR016171">
    <property type="entry name" value="Vanillyl_alc_oxidase_C-sub2"/>
</dbReference>
<evidence type="ECO:0000313" key="4">
    <source>
        <dbReference type="EMBL" id="MBP3950937.1"/>
    </source>
</evidence>
<dbReference type="GO" id="GO:0080049">
    <property type="term" value="F:L-gulono-1,4-lactone dehydrogenase activity"/>
    <property type="evidence" value="ECO:0007669"/>
    <property type="project" value="TreeGrafter"/>
</dbReference>
<dbReference type="InterPro" id="IPR010031">
    <property type="entry name" value="FAD_lactone_oxidase-like"/>
</dbReference>
<organism evidence="4 5">
    <name type="scientific">Halalkalibacter suaedae</name>
    <dbReference type="NCBI Taxonomy" id="2822140"/>
    <lineage>
        <taxon>Bacteria</taxon>
        <taxon>Bacillati</taxon>
        <taxon>Bacillota</taxon>
        <taxon>Bacilli</taxon>
        <taxon>Bacillales</taxon>
        <taxon>Bacillaceae</taxon>
        <taxon>Halalkalibacter</taxon>
    </lineage>
</organism>
<dbReference type="Pfam" id="PF04030">
    <property type="entry name" value="ALO"/>
    <property type="match status" value="1"/>
</dbReference>
<dbReference type="InterPro" id="IPR016169">
    <property type="entry name" value="FAD-bd_PCMH_sub2"/>
</dbReference>
<feature type="domain" description="FAD-binding PCMH-type" evidence="3">
    <location>
        <begin position="11"/>
        <end position="177"/>
    </location>
</feature>
<reference evidence="4" key="1">
    <citation type="submission" date="2021-03" db="EMBL/GenBank/DDBJ databases">
        <title>Bacillus suaedae sp. nov., isolated from Suaeda aralocaspica.</title>
        <authorList>
            <person name="Lei R.F.R."/>
        </authorList>
    </citation>
    <scope>NUCLEOTIDE SEQUENCE</scope>
    <source>
        <strain evidence="4">YZJH907-2</strain>
    </source>
</reference>
<evidence type="ECO:0000259" key="3">
    <source>
        <dbReference type="PROSITE" id="PS51387"/>
    </source>
</evidence>
<dbReference type="Gene3D" id="3.30.43.10">
    <property type="entry name" value="Uridine Diphospho-n-acetylenolpyruvylglucosamine Reductase, domain 2"/>
    <property type="match status" value="1"/>
</dbReference>
<dbReference type="GO" id="GO:0003885">
    <property type="term" value="F:D-arabinono-1,4-lactone oxidase activity"/>
    <property type="evidence" value="ECO:0007669"/>
    <property type="project" value="InterPro"/>
</dbReference>
<dbReference type="EMBL" id="JAGKSQ010000002">
    <property type="protein sequence ID" value="MBP3950937.1"/>
    <property type="molecule type" value="Genomic_DNA"/>
</dbReference>
<dbReference type="PANTHER" id="PTHR43762">
    <property type="entry name" value="L-GULONOLACTONE OXIDASE"/>
    <property type="match status" value="1"/>
</dbReference>
<accession>A0A941AP02</accession>
<dbReference type="Proteomes" id="UP000678228">
    <property type="component" value="Unassembled WGS sequence"/>
</dbReference>
<sequence length="422" mass="47516">MKDHRNWAGNYQYHAERLHVPETIEEVQKIVASSSSVKVVGTRHSFNSIADTNEDHISLERLNRVVSLDRDKQTVTVEGGITYGDLSKYLHLQGLALPNLASLPHISVAGACATATHGSGDGNQSLATSVRTMEVVTAEGDVVSFSRDEDPEIMDGVSVGLGGLGVVTQLTLDVIPSFQIRQLVYENLSMSQLENELDAITSSAYSVSLFTDWKNESFNQVWLKQQVVVDNDCSIAPDFFEATATVANVHPVPGQAVENCTEQMGVAGEWHDRLPHFKMDFLPSSGKELQTEYIMARERAYTALQAIAPLKEEIAPLLQISEIRTIAKDELWMSPYYKRESVGFHFTWKDNWEEVQKVLPKIEERLAQFDARPHWGKLFTMAPDKLQSLYEKLPDFQKLLKQYDPTGKFQNEFLKKYIFGEE</sequence>
<dbReference type="GO" id="GO:0071949">
    <property type="term" value="F:FAD binding"/>
    <property type="evidence" value="ECO:0007669"/>
    <property type="project" value="InterPro"/>
</dbReference>
<dbReference type="Pfam" id="PF01565">
    <property type="entry name" value="FAD_binding_4"/>
    <property type="match status" value="1"/>
</dbReference>
<gene>
    <name evidence="4" type="ORF">J7W16_07285</name>
</gene>
<dbReference type="InterPro" id="IPR036318">
    <property type="entry name" value="FAD-bd_PCMH-like_sf"/>
</dbReference>
<dbReference type="InterPro" id="IPR006094">
    <property type="entry name" value="Oxid_FAD_bind_N"/>
</dbReference>
<dbReference type="Gene3D" id="3.30.70.2530">
    <property type="match status" value="1"/>
</dbReference>
<dbReference type="PROSITE" id="PS51387">
    <property type="entry name" value="FAD_PCMH"/>
    <property type="match status" value="1"/>
</dbReference>
<dbReference type="PIRSF" id="PIRSF000136">
    <property type="entry name" value="LGO_GLO"/>
    <property type="match status" value="1"/>
</dbReference>
<keyword evidence="2" id="KW-0560">Oxidoreductase</keyword>
<dbReference type="RefSeq" id="WP_210596607.1">
    <property type="nucleotide sequence ID" value="NZ_JAGKSQ010000002.1"/>
</dbReference>
<dbReference type="InterPro" id="IPR007173">
    <property type="entry name" value="ALO_C"/>
</dbReference>
<keyword evidence="1" id="KW-0285">Flavoprotein</keyword>
<dbReference type="InterPro" id="IPR016166">
    <property type="entry name" value="FAD-bd_PCMH"/>
</dbReference>
<dbReference type="SUPFAM" id="SSF56176">
    <property type="entry name" value="FAD-binding/transporter-associated domain-like"/>
    <property type="match status" value="1"/>
</dbReference>
<dbReference type="AlphaFoldDB" id="A0A941AP02"/>
<name>A0A941AP02_9BACI</name>
<dbReference type="Gene3D" id="3.30.70.2520">
    <property type="match status" value="1"/>
</dbReference>
<proteinExistence type="predicted"/>
<dbReference type="InterPro" id="IPR016167">
    <property type="entry name" value="FAD-bd_PCMH_sub1"/>
</dbReference>
<comment type="caution">
    <text evidence="4">The sequence shown here is derived from an EMBL/GenBank/DDBJ whole genome shotgun (WGS) entry which is preliminary data.</text>
</comment>
<dbReference type="Gene3D" id="3.30.465.10">
    <property type="match status" value="1"/>
</dbReference>
<dbReference type="GO" id="GO:0016020">
    <property type="term" value="C:membrane"/>
    <property type="evidence" value="ECO:0007669"/>
    <property type="project" value="InterPro"/>
</dbReference>
<evidence type="ECO:0000256" key="2">
    <source>
        <dbReference type="ARBA" id="ARBA00023002"/>
    </source>
</evidence>
<dbReference type="PANTHER" id="PTHR43762:SF1">
    <property type="entry name" value="D-ARABINONO-1,4-LACTONE OXIDASE"/>
    <property type="match status" value="1"/>
</dbReference>
<protein>
    <submittedName>
        <fullName evidence="4">FAD-binding protein</fullName>
    </submittedName>
</protein>
<keyword evidence="5" id="KW-1185">Reference proteome</keyword>